<gene>
    <name evidence="1" type="ORF">GI584_00240</name>
</gene>
<keyword evidence="2" id="KW-1185">Reference proteome</keyword>
<dbReference type="AlphaFoldDB" id="A0A5Q2TEK3"/>
<proteinExistence type="predicted"/>
<dbReference type="EMBL" id="CP045915">
    <property type="protein sequence ID" value="QGH32607.1"/>
    <property type="molecule type" value="Genomic_DNA"/>
</dbReference>
<evidence type="ECO:0000313" key="2">
    <source>
        <dbReference type="Proteomes" id="UP000339690"/>
    </source>
</evidence>
<protein>
    <submittedName>
        <fullName evidence="1">DUF4435 domain-containing protein</fullName>
    </submittedName>
</protein>
<organism evidence="1 2">
    <name type="scientific">Gracilibacillus salitolerans</name>
    <dbReference type="NCBI Taxonomy" id="2663022"/>
    <lineage>
        <taxon>Bacteria</taxon>
        <taxon>Bacillati</taxon>
        <taxon>Bacillota</taxon>
        <taxon>Bacilli</taxon>
        <taxon>Bacillales</taxon>
        <taxon>Bacillaceae</taxon>
        <taxon>Gracilibacillus</taxon>
    </lineage>
</organism>
<reference evidence="1 2" key="1">
    <citation type="submission" date="2019-11" db="EMBL/GenBank/DDBJ databases">
        <title>Gracilibacillus salitolerans sp. nov., a moderate halophile isolated from a saline soil in northwest China.</title>
        <authorList>
            <person name="Gan L."/>
        </authorList>
    </citation>
    <scope>NUCLEOTIDE SEQUENCE [LARGE SCALE GENOMIC DNA]</scope>
    <source>
        <strain evidence="1 2">SCU50</strain>
    </source>
</reference>
<dbReference type="Proteomes" id="UP000339690">
    <property type="component" value="Chromosome"/>
</dbReference>
<sequence>MIMIRPDELDLKDNIAELEIHLKSNKKIFIVEGKGDLDYFKLLLDRAEEVITPFVVGDKSTNNCRGEIINIFDVLPEVQNNPNVIGIIDRDFNQNTFDKFTNLKQTEYCDLDCYYVYGSNFNNFVSQLVSHYKITNKIGFNPLDNIDHFREYLLECLLPLTKMRLKNDLLNIPFNRVLKKSPIQDRKDRHKKFLKFLNDDFTINMNVFYTYLSSNGSLRHFECQELLDVINSFQVTNKLHVSNGHDLISLITAIIKSYRNDYDDIKTEEALRLTMNIEVFEEFELTRSVKKWILSSCEKKEAVS</sequence>
<evidence type="ECO:0000313" key="1">
    <source>
        <dbReference type="EMBL" id="QGH32607.1"/>
    </source>
</evidence>
<dbReference type="KEGG" id="grc:GI584_00240"/>
<accession>A0A5Q2TEK3</accession>
<name>A0A5Q2TEK3_9BACI</name>